<accession>A0A225UTU2</accession>
<dbReference type="PANTHER" id="PTHR34409">
    <property type="entry name" value="SET DOMAIN-CONTAINING PROTEIN"/>
    <property type="match status" value="1"/>
</dbReference>
<dbReference type="AlphaFoldDB" id="A0A225UTU2"/>
<keyword evidence="4" id="KW-1185">Reference proteome</keyword>
<reference evidence="4" key="1">
    <citation type="submission" date="2017-03" db="EMBL/GenBank/DDBJ databases">
        <title>Phytopthora megakarya and P. palmivora, two closely related causual agents of cacao black pod achieved similar genome size and gene model numbers by different mechanisms.</title>
        <authorList>
            <person name="Ali S."/>
            <person name="Shao J."/>
            <person name="Larry D.J."/>
            <person name="Kronmiller B."/>
            <person name="Shen D."/>
            <person name="Strem M.D."/>
            <person name="Melnick R.L."/>
            <person name="Guiltinan M.J."/>
            <person name="Tyler B.M."/>
            <person name="Meinhardt L.W."/>
            <person name="Bailey B.A."/>
        </authorList>
    </citation>
    <scope>NUCLEOTIDE SEQUENCE [LARGE SCALE GENOMIC DNA]</scope>
    <source>
        <strain evidence="4">zdho120</strain>
    </source>
</reference>
<dbReference type="EMBL" id="NBNE01011363">
    <property type="protein sequence ID" value="OWY96655.1"/>
    <property type="molecule type" value="Genomic_DNA"/>
</dbReference>
<evidence type="ECO:0000313" key="3">
    <source>
        <dbReference type="EMBL" id="OWY96655.1"/>
    </source>
</evidence>
<dbReference type="PANTHER" id="PTHR34409:SF1">
    <property type="entry name" value="MYB-LIKE DOMAIN-CONTAINING PROTEIN"/>
    <property type="match status" value="1"/>
</dbReference>
<evidence type="ECO:0000256" key="1">
    <source>
        <dbReference type="SAM" id="MobiDB-lite"/>
    </source>
</evidence>
<protein>
    <recommendedName>
        <fullName evidence="2">DUF6818 domain-containing protein</fullName>
    </recommendedName>
</protein>
<evidence type="ECO:0000313" key="4">
    <source>
        <dbReference type="Proteomes" id="UP000198211"/>
    </source>
</evidence>
<feature type="domain" description="DUF6818" evidence="2">
    <location>
        <begin position="12"/>
        <end position="71"/>
    </location>
</feature>
<comment type="caution">
    <text evidence="3">The sequence shown here is derived from an EMBL/GenBank/DDBJ whole genome shotgun (WGS) entry which is preliminary data.</text>
</comment>
<proteinExistence type="predicted"/>
<gene>
    <name evidence="3" type="ORF">PHMEG_00033025</name>
</gene>
<dbReference type="OrthoDB" id="123120at2759"/>
<sequence>MLLCLLAEEILPLGRNMWEQVATLYNTSRTRTSPERDFESFHRKFKRLYAKPKPSGTGEVSRRPTPNVWAKPT</sequence>
<name>A0A225UTU2_9STRA</name>
<dbReference type="Pfam" id="PF20681">
    <property type="entry name" value="DUF6818"/>
    <property type="match status" value="1"/>
</dbReference>
<organism evidence="3 4">
    <name type="scientific">Phytophthora megakarya</name>
    <dbReference type="NCBI Taxonomy" id="4795"/>
    <lineage>
        <taxon>Eukaryota</taxon>
        <taxon>Sar</taxon>
        <taxon>Stramenopiles</taxon>
        <taxon>Oomycota</taxon>
        <taxon>Peronosporomycetes</taxon>
        <taxon>Peronosporales</taxon>
        <taxon>Peronosporaceae</taxon>
        <taxon>Phytophthora</taxon>
    </lineage>
</organism>
<dbReference type="InterPro" id="IPR049203">
    <property type="entry name" value="DUF6818"/>
</dbReference>
<evidence type="ECO:0000259" key="2">
    <source>
        <dbReference type="Pfam" id="PF20681"/>
    </source>
</evidence>
<feature type="region of interest" description="Disordered" evidence="1">
    <location>
        <begin position="51"/>
        <end position="73"/>
    </location>
</feature>
<dbReference type="Proteomes" id="UP000198211">
    <property type="component" value="Unassembled WGS sequence"/>
</dbReference>